<gene>
    <name evidence="9" type="ORF">B4915_13510</name>
</gene>
<dbReference type="PIRSF" id="PIRSF000337">
    <property type="entry name" value="NTA_MOA"/>
    <property type="match status" value="1"/>
</dbReference>
<evidence type="ECO:0000259" key="8">
    <source>
        <dbReference type="Pfam" id="PF00296"/>
    </source>
</evidence>
<dbReference type="OrthoDB" id="3265338at2"/>
<comment type="similarity">
    <text evidence="5">Belongs to the NtaA/SnaA/DszA monooxygenase family.</text>
</comment>
<dbReference type="SUPFAM" id="SSF51679">
    <property type="entry name" value="Bacterial luciferase-like"/>
    <property type="match status" value="1"/>
</dbReference>
<evidence type="ECO:0000256" key="1">
    <source>
        <dbReference type="ARBA" id="ARBA00022630"/>
    </source>
</evidence>
<feature type="domain" description="Luciferase-like" evidence="8">
    <location>
        <begin position="33"/>
        <end position="322"/>
    </location>
</feature>
<dbReference type="InterPro" id="IPR051260">
    <property type="entry name" value="Diverse_substr_monoxygenases"/>
</dbReference>
<dbReference type="InterPro" id="IPR016215">
    <property type="entry name" value="NTA_MOA"/>
</dbReference>
<keyword evidence="4" id="KW-0503">Monooxygenase</keyword>
<dbReference type="InterPro" id="IPR011251">
    <property type="entry name" value="Luciferase-like_dom"/>
</dbReference>
<evidence type="ECO:0000256" key="6">
    <source>
        <dbReference type="PIRSR" id="PIRSR000337-1"/>
    </source>
</evidence>
<evidence type="ECO:0000313" key="10">
    <source>
        <dbReference type="Proteomes" id="UP000238650"/>
    </source>
</evidence>
<keyword evidence="1 6" id="KW-0285">Flavoprotein</keyword>
<dbReference type="AlphaFoldDB" id="A0A2S9QKL9"/>
<dbReference type="Proteomes" id="UP000238650">
    <property type="component" value="Unassembled WGS sequence"/>
</dbReference>
<reference evidence="9 10" key="1">
    <citation type="journal article" date="2017" name="New Microbes New Infect">
        <title>Genome sequence of 'Leucobacter massiliensis' sp. nov. isolated from human pharynx after travel to the 2014 Hajj.</title>
        <authorList>
            <person name="Leangapichart T."/>
            <person name="Gautret P."/>
            <person name="Nguyen T.T."/>
            <person name="Armstrong N."/>
            <person name="Rolain J.M."/>
        </authorList>
    </citation>
    <scope>NUCLEOTIDE SEQUENCE [LARGE SCALE GENOMIC DNA]</scope>
    <source>
        <strain evidence="9 10">122RC15</strain>
    </source>
</reference>
<evidence type="ECO:0000256" key="5">
    <source>
        <dbReference type="ARBA" id="ARBA00033748"/>
    </source>
</evidence>
<dbReference type="RefSeq" id="WP_105806350.1">
    <property type="nucleotide sequence ID" value="NZ_MWZD01000023.1"/>
</dbReference>
<protein>
    <recommendedName>
        <fullName evidence="8">Luciferase-like domain-containing protein</fullName>
    </recommendedName>
</protein>
<dbReference type="GO" id="GO:0004497">
    <property type="term" value="F:monooxygenase activity"/>
    <property type="evidence" value="ECO:0007669"/>
    <property type="project" value="UniProtKB-KW"/>
</dbReference>
<dbReference type="GO" id="GO:0016705">
    <property type="term" value="F:oxidoreductase activity, acting on paired donors, with incorporation or reduction of molecular oxygen"/>
    <property type="evidence" value="ECO:0007669"/>
    <property type="project" value="InterPro"/>
</dbReference>
<accession>A0A2S9QKL9</accession>
<evidence type="ECO:0000256" key="2">
    <source>
        <dbReference type="ARBA" id="ARBA00022643"/>
    </source>
</evidence>
<evidence type="ECO:0000256" key="3">
    <source>
        <dbReference type="ARBA" id="ARBA00023002"/>
    </source>
</evidence>
<name>A0A2S9QKL9_9MICO</name>
<dbReference type="PANTHER" id="PTHR30011:SF16">
    <property type="entry name" value="C2H2 FINGER DOMAIN TRANSCRIPTION FACTOR (EUROFUNG)-RELATED"/>
    <property type="match status" value="1"/>
</dbReference>
<proteinExistence type="inferred from homology"/>
<evidence type="ECO:0000256" key="7">
    <source>
        <dbReference type="SAM" id="MobiDB-lite"/>
    </source>
</evidence>
<sequence length="454" mass="47814">MADISRTSDAVFPVGIALDGAGWHPSAWRDGGAHPERVFTAAYWGAIAELAERAGLDYLTITDALALQEDPRAGFGAERAVPPHPVPGIPSGRLDAELIASWIAPRTERIGLIPAVTTTHTEPFHVATALQTLDHVSLGRAGWQLRISPGAAEAAALGRRPAPGIDPARVAAGEPDPALDALLDEAADAAEVARRLWDSWEDDAIIRDAETGRFLDAERLHHIRFTGEHFSVIGPSIVPRSPQGQLPVTLLAHSAPVYRLAARAADVVFVTPHPDPATNASPGARTAAQIVAEIREIEGGAARAGRGLAPLRIFADLLVALDGEAGPAGERPAAAAPETGPERIARLDALGIPLASDAHLAAGSASDITELIEHWREQGIEGVRLRPASNHLDLPAIAQRLLPELRRRGLGGATPGGGRGAGTTLRERFGLPAAQNRYASERRDTIPSTKERAA</sequence>
<keyword evidence="2 6" id="KW-0288">FMN</keyword>
<feature type="compositionally biased region" description="Basic and acidic residues" evidence="7">
    <location>
        <begin position="439"/>
        <end position="454"/>
    </location>
</feature>
<feature type="binding site" evidence="6">
    <location>
        <position position="254"/>
    </location>
    <ligand>
        <name>FMN</name>
        <dbReference type="ChEBI" id="CHEBI:58210"/>
    </ligand>
</feature>
<comment type="caution">
    <text evidence="9">The sequence shown here is derived from an EMBL/GenBank/DDBJ whole genome shotgun (WGS) entry which is preliminary data.</text>
</comment>
<evidence type="ECO:0000313" key="9">
    <source>
        <dbReference type="EMBL" id="PRI10141.1"/>
    </source>
</evidence>
<feature type="region of interest" description="Disordered" evidence="7">
    <location>
        <begin position="408"/>
        <end position="454"/>
    </location>
</feature>
<feature type="compositionally biased region" description="Gly residues" evidence="7">
    <location>
        <begin position="410"/>
        <end position="421"/>
    </location>
</feature>
<dbReference type="EMBL" id="MWZD01000023">
    <property type="protein sequence ID" value="PRI10141.1"/>
    <property type="molecule type" value="Genomic_DNA"/>
</dbReference>
<organism evidence="9 10">
    <name type="scientific">Leucobacter massiliensis</name>
    <dbReference type="NCBI Taxonomy" id="1686285"/>
    <lineage>
        <taxon>Bacteria</taxon>
        <taxon>Bacillati</taxon>
        <taxon>Actinomycetota</taxon>
        <taxon>Actinomycetes</taxon>
        <taxon>Micrococcales</taxon>
        <taxon>Microbacteriaceae</taxon>
        <taxon>Leucobacter</taxon>
    </lineage>
</organism>
<keyword evidence="3" id="KW-0560">Oxidoreductase</keyword>
<dbReference type="Pfam" id="PF00296">
    <property type="entry name" value="Bac_luciferase"/>
    <property type="match status" value="1"/>
</dbReference>
<evidence type="ECO:0000256" key="4">
    <source>
        <dbReference type="ARBA" id="ARBA00023033"/>
    </source>
</evidence>
<keyword evidence="10" id="KW-1185">Reference proteome</keyword>
<dbReference type="Gene3D" id="3.20.20.30">
    <property type="entry name" value="Luciferase-like domain"/>
    <property type="match status" value="1"/>
</dbReference>
<feature type="binding site" evidence="6">
    <location>
        <position position="63"/>
    </location>
    <ligand>
        <name>FMN</name>
        <dbReference type="ChEBI" id="CHEBI:58210"/>
    </ligand>
</feature>
<dbReference type="PANTHER" id="PTHR30011">
    <property type="entry name" value="ALKANESULFONATE MONOOXYGENASE-RELATED"/>
    <property type="match status" value="1"/>
</dbReference>
<dbReference type="InterPro" id="IPR036661">
    <property type="entry name" value="Luciferase-like_sf"/>
</dbReference>